<evidence type="ECO:0000313" key="9">
    <source>
        <dbReference type="Proteomes" id="UP001500902"/>
    </source>
</evidence>
<feature type="transmembrane region" description="Helical" evidence="7">
    <location>
        <begin position="380"/>
        <end position="399"/>
    </location>
</feature>
<comment type="subcellular location">
    <subcellularLocation>
        <location evidence="1">Cell membrane</location>
        <topology evidence="1">Multi-pass membrane protein</topology>
    </subcellularLocation>
</comment>
<evidence type="ECO:0000313" key="8">
    <source>
        <dbReference type="EMBL" id="GAA3686724.1"/>
    </source>
</evidence>
<feature type="transmembrane region" description="Helical" evidence="7">
    <location>
        <begin position="354"/>
        <end position="374"/>
    </location>
</feature>
<keyword evidence="6 7" id="KW-0472">Membrane</keyword>
<feature type="transmembrane region" description="Helical" evidence="7">
    <location>
        <begin position="172"/>
        <end position="191"/>
    </location>
</feature>
<dbReference type="RefSeq" id="WP_344885486.1">
    <property type="nucleotide sequence ID" value="NZ_BAAAZP010000103.1"/>
</dbReference>
<dbReference type="SUPFAM" id="SSF103473">
    <property type="entry name" value="MFS general substrate transporter"/>
    <property type="match status" value="1"/>
</dbReference>
<dbReference type="PANTHER" id="PTHR23513">
    <property type="entry name" value="INTEGRAL MEMBRANE EFFLUX PROTEIN-RELATED"/>
    <property type="match status" value="1"/>
</dbReference>
<comment type="caution">
    <text evidence="8">The sequence shown here is derived from an EMBL/GenBank/DDBJ whole genome shotgun (WGS) entry which is preliminary data.</text>
</comment>
<evidence type="ECO:0000256" key="5">
    <source>
        <dbReference type="ARBA" id="ARBA00022989"/>
    </source>
</evidence>
<feature type="transmembrane region" description="Helical" evidence="7">
    <location>
        <begin position="229"/>
        <end position="247"/>
    </location>
</feature>
<evidence type="ECO:0000256" key="3">
    <source>
        <dbReference type="ARBA" id="ARBA00022475"/>
    </source>
</evidence>
<feature type="transmembrane region" description="Helical" evidence="7">
    <location>
        <begin position="45"/>
        <end position="65"/>
    </location>
</feature>
<dbReference type="InterPro" id="IPR036259">
    <property type="entry name" value="MFS_trans_sf"/>
</dbReference>
<evidence type="ECO:0000256" key="4">
    <source>
        <dbReference type="ARBA" id="ARBA00022692"/>
    </source>
</evidence>
<feature type="transmembrane region" description="Helical" evidence="7">
    <location>
        <begin position="86"/>
        <end position="119"/>
    </location>
</feature>
<dbReference type="EMBL" id="BAAAZP010000103">
    <property type="protein sequence ID" value="GAA3686724.1"/>
    <property type="molecule type" value="Genomic_DNA"/>
</dbReference>
<keyword evidence="3" id="KW-1003">Cell membrane</keyword>
<dbReference type="InterPro" id="IPR010290">
    <property type="entry name" value="TM_effector"/>
</dbReference>
<reference evidence="9" key="1">
    <citation type="journal article" date="2019" name="Int. J. Syst. Evol. Microbiol.">
        <title>The Global Catalogue of Microorganisms (GCM) 10K type strain sequencing project: providing services to taxonomists for standard genome sequencing and annotation.</title>
        <authorList>
            <consortium name="The Broad Institute Genomics Platform"/>
            <consortium name="The Broad Institute Genome Sequencing Center for Infectious Disease"/>
            <person name="Wu L."/>
            <person name="Ma J."/>
        </authorList>
    </citation>
    <scope>NUCLEOTIDE SEQUENCE [LARGE SCALE GENOMIC DNA]</scope>
    <source>
        <strain evidence="9">JCM 16904</strain>
    </source>
</reference>
<dbReference type="CDD" id="cd06173">
    <property type="entry name" value="MFS_MefA_like"/>
    <property type="match status" value="1"/>
</dbReference>
<protein>
    <submittedName>
        <fullName evidence="8">MFS transporter</fullName>
    </submittedName>
</protein>
<organism evidence="8 9">
    <name type="scientific">Nonomuraea antimicrobica</name>
    <dbReference type="NCBI Taxonomy" id="561173"/>
    <lineage>
        <taxon>Bacteria</taxon>
        <taxon>Bacillati</taxon>
        <taxon>Actinomycetota</taxon>
        <taxon>Actinomycetes</taxon>
        <taxon>Streptosporangiales</taxon>
        <taxon>Streptosporangiaceae</taxon>
        <taxon>Nonomuraea</taxon>
    </lineage>
</organism>
<keyword evidence="9" id="KW-1185">Reference proteome</keyword>
<gene>
    <name evidence="8" type="ORF">GCM10022224_059530</name>
</gene>
<evidence type="ECO:0000256" key="1">
    <source>
        <dbReference type="ARBA" id="ARBA00004651"/>
    </source>
</evidence>
<feature type="transmembrane region" description="Helical" evidence="7">
    <location>
        <begin position="253"/>
        <end position="278"/>
    </location>
</feature>
<dbReference type="Pfam" id="PF05977">
    <property type="entry name" value="MFS_3"/>
    <property type="match status" value="1"/>
</dbReference>
<keyword evidence="5 7" id="KW-1133">Transmembrane helix</keyword>
<keyword evidence="4 7" id="KW-0812">Transmembrane</keyword>
<evidence type="ECO:0000256" key="6">
    <source>
        <dbReference type="ARBA" id="ARBA00023136"/>
    </source>
</evidence>
<dbReference type="PANTHER" id="PTHR23513:SF6">
    <property type="entry name" value="MAJOR FACILITATOR SUPERFAMILY ASSOCIATED DOMAIN-CONTAINING PROTEIN"/>
    <property type="match status" value="1"/>
</dbReference>
<name>A0ABP7CG68_9ACTN</name>
<dbReference type="Gene3D" id="1.20.1250.20">
    <property type="entry name" value="MFS general substrate transporter like domains"/>
    <property type="match status" value="1"/>
</dbReference>
<proteinExistence type="predicted"/>
<dbReference type="Proteomes" id="UP001500902">
    <property type="component" value="Unassembled WGS sequence"/>
</dbReference>
<sequence>MTTGVLRNPDFLRFLSSHVASELGANVSRVALPLVAVLALQAGPVQVGLLSSLQTAAFLFIGLPAGVWVDRMRRRQVLMASDLARFVLLGSIPVAAALGLLSIEMMFVVAVLVGVSQVFNDVADQTYLPDLVGAAQLSDGNAKLEVVRSGAFLAGPGLGGTLVQLLGAPRTMIATALGALASVLFLASIRAPDKPPADTERGPLLHGIREGLAYVWNDRLMRSFATSSAIGNLCVSGVLALSVLFLAETVKLAPGVIGVLLMSGGIGGLLGGLTGAWLSRRYGTARMTWLAATIGAPFGLLLPLTQADWRMACFAITSITISWNATLSNVGQITYRQTVTPDHLLGRVNASVRFLTWGMMPLGAMIGGLVAQQIGVRQALWLLMVGRAVAFVPLLFSPLPRMRDFTEVQARS</sequence>
<evidence type="ECO:0000256" key="7">
    <source>
        <dbReference type="SAM" id="Phobius"/>
    </source>
</evidence>
<evidence type="ECO:0000256" key="2">
    <source>
        <dbReference type="ARBA" id="ARBA00022448"/>
    </source>
</evidence>
<keyword evidence="2" id="KW-0813">Transport</keyword>
<accession>A0ABP7CG68</accession>